<name>A0A382UH31_9ZZZZ</name>
<evidence type="ECO:0000256" key="1">
    <source>
        <dbReference type="SAM" id="Coils"/>
    </source>
</evidence>
<accession>A0A382UH31</accession>
<sequence length="172" mass="18340">VATEKLRAELEIITKKAEADLARFDRKLSEVDRKVRDLGGKGGKSLRPLGTGLSNATANASEFEKSMAAANARVIAFGASAGLVLQISRALKETVKATREVEKALTDINIVLNANTANLQKFGDNLFKIAGQTGQGFQVVATAATELARQGLSMEKTLLRTKDALILTRLTG</sequence>
<feature type="non-terminal residue" evidence="2">
    <location>
        <position position="1"/>
    </location>
</feature>
<evidence type="ECO:0000313" key="2">
    <source>
        <dbReference type="EMBL" id="SVD33593.1"/>
    </source>
</evidence>
<reference evidence="2" key="1">
    <citation type="submission" date="2018-05" db="EMBL/GenBank/DDBJ databases">
        <authorList>
            <person name="Lanie J.A."/>
            <person name="Ng W.-L."/>
            <person name="Kazmierczak K.M."/>
            <person name="Andrzejewski T.M."/>
            <person name="Davidsen T.M."/>
            <person name="Wayne K.J."/>
            <person name="Tettelin H."/>
            <person name="Glass J.I."/>
            <person name="Rusch D."/>
            <person name="Podicherti R."/>
            <person name="Tsui H.-C.T."/>
            <person name="Winkler M.E."/>
        </authorList>
    </citation>
    <scope>NUCLEOTIDE SEQUENCE</scope>
</reference>
<dbReference type="EMBL" id="UINC01144218">
    <property type="protein sequence ID" value="SVD33593.1"/>
    <property type="molecule type" value="Genomic_DNA"/>
</dbReference>
<proteinExistence type="predicted"/>
<feature type="coiled-coil region" evidence="1">
    <location>
        <begin position="14"/>
        <end position="73"/>
    </location>
</feature>
<organism evidence="2">
    <name type="scientific">marine metagenome</name>
    <dbReference type="NCBI Taxonomy" id="408172"/>
    <lineage>
        <taxon>unclassified sequences</taxon>
        <taxon>metagenomes</taxon>
        <taxon>ecological metagenomes</taxon>
    </lineage>
</organism>
<feature type="non-terminal residue" evidence="2">
    <location>
        <position position="172"/>
    </location>
</feature>
<dbReference type="InterPro" id="IPR010090">
    <property type="entry name" value="Phage_tape_meas"/>
</dbReference>
<gene>
    <name evidence="2" type="ORF">METZ01_LOCUS386447</name>
</gene>
<dbReference type="NCBIfam" id="TIGR01760">
    <property type="entry name" value="tape_meas_TP901"/>
    <property type="match status" value="1"/>
</dbReference>
<keyword evidence="1" id="KW-0175">Coiled coil</keyword>
<dbReference type="AlphaFoldDB" id="A0A382UH31"/>
<protein>
    <submittedName>
        <fullName evidence="2">Uncharacterized protein</fullName>
    </submittedName>
</protein>